<evidence type="ECO:0000256" key="16">
    <source>
        <dbReference type="SAM" id="MobiDB-lite"/>
    </source>
</evidence>
<evidence type="ECO:0000256" key="13">
    <source>
        <dbReference type="ARBA" id="ARBA00062868"/>
    </source>
</evidence>
<dbReference type="GO" id="GO:0140359">
    <property type="term" value="F:ABC-type transporter activity"/>
    <property type="evidence" value="ECO:0007669"/>
    <property type="project" value="InterPro"/>
</dbReference>
<keyword evidence="3" id="KW-1003">Cell membrane</keyword>
<comment type="caution">
    <text evidence="19">The sequence shown here is derived from an EMBL/GenBank/DDBJ whole genome shotgun (WGS) entry which is preliminary data.</text>
</comment>
<dbReference type="SMART" id="SM00382">
    <property type="entry name" value="AAA"/>
    <property type="match status" value="1"/>
</dbReference>
<dbReference type="CDD" id="cd03213">
    <property type="entry name" value="ABCG_EPDR"/>
    <property type="match status" value="1"/>
</dbReference>
<gene>
    <name evidence="19" type="ORF">Sjap_022531</name>
</gene>
<evidence type="ECO:0000313" key="20">
    <source>
        <dbReference type="Proteomes" id="UP001417504"/>
    </source>
</evidence>
<proteinExistence type="inferred from homology"/>
<keyword evidence="9 17" id="KW-1133">Transmembrane helix</keyword>
<dbReference type="PANTHER" id="PTHR48041">
    <property type="entry name" value="ABC TRANSPORTER G FAMILY MEMBER 28"/>
    <property type="match status" value="1"/>
</dbReference>
<feature type="transmembrane region" description="Helical" evidence="17">
    <location>
        <begin position="604"/>
        <end position="626"/>
    </location>
</feature>
<dbReference type="Pfam" id="PF00005">
    <property type="entry name" value="ABC_tran"/>
    <property type="match status" value="1"/>
</dbReference>
<feature type="region of interest" description="Disordered" evidence="16">
    <location>
        <begin position="424"/>
        <end position="447"/>
    </location>
</feature>
<dbReference type="Pfam" id="PF01061">
    <property type="entry name" value="ABC2_membrane"/>
    <property type="match status" value="1"/>
</dbReference>
<evidence type="ECO:0000256" key="7">
    <source>
        <dbReference type="ARBA" id="ARBA00022840"/>
    </source>
</evidence>
<evidence type="ECO:0000256" key="12">
    <source>
        <dbReference type="ARBA" id="ARBA00061310"/>
    </source>
</evidence>
<dbReference type="AlphaFoldDB" id="A0AAP0HSY2"/>
<dbReference type="InterPro" id="IPR043926">
    <property type="entry name" value="ABCG_dom"/>
</dbReference>
<comment type="subunit">
    <text evidence="13">Heterodimerizes with STR; the resulting transporter is located in the peri-arbuscular membrane.</text>
</comment>
<dbReference type="GO" id="GO:0009610">
    <property type="term" value="P:response to symbiotic fungus"/>
    <property type="evidence" value="ECO:0007669"/>
    <property type="project" value="UniProtKB-ARBA"/>
</dbReference>
<protein>
    <recommendedName>
        <fullName evidence="14">ABC transporter G family member STR2</fullName>
    </recommendedName>
    <alternativeName>
        <fullName evidence="15">Protein STUNTED ARBUSCULE 2</fullName>
    </alternativeName>
</protein>
<dbReference type="InterPro" id="IPR050352">
    <property type="entry name" value="ABCG_transporters"/>
</dbReference>
<keyword evidence="7" id="KW-0067">ATP-binding</keyword>
<evidence type="ECO:0000256" key="17">
    <source>
        <dbReference type="SAM" id="Phobius"/>
    </source>
</evidence>
<feature type="region of interest" description="Disordered" evidence="16">
    <location>
        <begin position="331"/>
        <end position="358"/>
    </location>
</feature>
<keyword evidence="10 17" id="KW-0472">Membrane</keyword>
<keyword evidence="20" id="KW-1185">Reference proteome</keyword>
<feature type="transmembrane region" description="Helical" evidence="17">
    <location>
        <begin position="719"/>
        <end position="740"/>
    </location>
</feature>
<feature type="transmembrane region" description="Helical" evidence="17">
    <location>
        <begin position="568"/>
        <end position="592"/>
    </location>
</feature>
<dbReference type="InterPro" id="IPR003593">
    <property type="entry name" value="AAA+_ATPase"/>
</dbReference>
<feature type="compositionally biased region" description="Basic residues" evidence="16">
    <location>
        <begin position="337"/>
        <end position="346"/>
    </location>
</feature>
<evidence type="ECO:0000256" key="2">
    <source>
        <dbReference type="ARBA" id="ARBA00022448"/>
    </source>
</evidence>
<feature type="transmembrane region" description="Helical" evidence="17">
    <location>
        <begin position="526"/>
        <end position="548"/>
    </location>
</feature>
<dbReference type="PANTHER" id="PTHR48041:SF20">
    <property type="entry name" value="ABC TRANSPORTER G FAMILY MEMBER STR2"/>
    <property type="match status" value="1"/>
</dbReference>
<name>A0AAP0HSY2_9MAGN</name>
<keyword evidence="2" id="KW-0813">Transport</keyword>
<evidence type="ECO:0000256" key="10">
    <source>
        <dbReference type="ARBA" id="ARBA00023136"/>
    </source>
</evidence>
<dbReference type="PROSITE" id="PS50893">
    <property type="entry name" value="ABC_TRANSPORTER_2"/>
    <property type="match status" value="1"/>
</dbReference>
<sequence length="746" mass="83563">MRDVYGYNGHRGDAVIDVVKAGSGYTGGLEFSSLTYTVMKKEEMEGKWRKREVDLLHRITGYAPKGCITAVMGPSGAGKSTFLDGLAGRIASGSLKGRVSLDGTEMSPSLIKRTSAYIMQDDRLFPMLTVYETLMFAADFRLGGISVADKKQRVERLIEQLGLSSSRNTYIGDEGTRGVSGGERRRVSIGVDIIHGPPVLFLDEPTSGLDSTSAHSVIERVHDIAHSGSTVILTIHQPSYRILMLLDHLIVLARGKLMFQGSPKDVTRHLSRMGRKVPKGENSIEYLLDVIQQYDQSEFGVGVLADFAITGMKPPHISDEEIFSDSLVTATPTHTRASQKQHKKDGHRGNKEVNTNAKRLPLTTGSDAHRLLSDYDHSVRSTWSSSMSWSVTQSVVMETLRFTPSRNQTDRKLQRPTVNLSPGYAYSSDVLPRTPTPQSSDYTVDENDYMTPGVGATSMNLRLLGPKFANSFFSEILIHMRRNFTNIYRTPELFLSRQMVLTAMGVMMATMFLNPKNDMQGITDRLSFFIFTVCLFFFSSNDAVPAFIQERFIFIRETSHNCYRASAYVISGLITYLPFLAVQAATYALIVWFSLDLSGSIFGFLYFLTVLYVSLLSTNSFVMFVSSVVPNYIMGYAAVIAFTALFFLFCGYFLNSQSIPAQWRWMNKISTMTYPYEGLLMNQYQTSEVFAQNSGVNVTGYKILEGLHISTDESKWNKVLILLGWAVFYRVLFYVVLRFASKNQRS</sequence>
<dbReference type="Pfam" id="PF19055">
    <property type="entry name" value="ABC2_membrane_7"/>
    <property type="match status" value="1"/>
</dbReference>
<evidence type="ECO:0000259" key="18">
    <source>
        <dbReference type="PROSITE" id="PS50893"/>
    </source>
</evidence>
<dbReference type="InterPro" id="IPR003439">
    <property type="entry name" value="ABC_transporter-like_ATP-bd"/>
</dbReference>
<feature type="transmembrane region" description="Helical" evidence="17">
    <location>
        <begin position="632"/>
        <end position="654"/>
    </location>
</feature>
<feature type="transmembrane region" description="Helical" evidence="17">
    <location>
        <begin position="494"/>
        <end position="514"/>
    </location>
</feature>
<comment type="subcellular location">
    <subcellularLocation>
        <location evidence="1">Cell membrane</location>
        <topology evidence="1">Multi-pass membrane protein</topology>
    </subcellularLocation>
</comment>
<evidence type="ECO:0000256" key="1">
    <source>
        <dbReference type="ARBA" id="ARBA00004651"/>
    </source>
</evidence>
<evidence type="ECO:0000313" key="19">
    <source>
        <dbReference type="EMBL" id="KAK9097034.1"/>
    </source>
</evidence>
<keyword evidence="6" id="KW-0378">Hydrolase</keyword>
<keyword evidence="8" id="KW-1278">Translocase</keyword>
<evidence type="ECO:0000256" key="15">
    <source>
        <dbReference type="ARBA" id="ARBA00079341"/>
    </source>
</evidence>
<evidence type="ECO:0000256" key="11">
    <source>
        <dbReference type="ARBA" id="ARBA00023180"/>
    </source>
</evidence>
<evidence type="ECO:0000256" key="5">
    <source>
        <dbReference type="ARBA" id="ARBA00022741"/>
    </source>
</evidence>
<dbReference type="GO" id="GO:0005886">
    <property type="term" value="C:plasma membrane"/>
    <property type="evidence" value="ECO:0007669"/>
    <property type="project" value="UniProtKB-SubCell"/>
</dbReference>
<dbReference type="InterPro" id="IPR013525">
    <property type="entry name" value="ABC2_TM"/>
</dbReference>
<evidence type="ECO:0000256" key="8">
    <source>
        <dbReference type="ARBA" id="ARBA00022967"/>
    </source>
</evidence>
<dbReference type="Gene3D" id="3.40.50.300">
    <property type="entry name" value="P-loop containing nucleotide triphosphate hydrolases"/>
    <property type="match status" value="1"/>
</dbReference>
<dbReference type="InterPro" id="IPR027417">
    <property type="entry name" value="P-loop_NTPase"/>
</dbReference>
<dbReference type="PROSITE" id="PS00211">
    <property type="entry name" value="ABC_TRANSPORTER_1"/>
    <property type="match status" value="1"/>
</dbReference>
<keyword evidence="5" id="KW-0547">Nucleotide-binding</keyword>
<evidence type="ECO:0000256" key="14">
    <source>
        <dbReference type="ARBA" id="ARBA00071994"/>
    </source>
</evidence>
<keyword evidence="4 17" id="KW-0812">Transmembrane</keyword>
<dbReference type="FunFam" id="3.40.50.300:FF:001556">
    <property type="entry name" value="ABC transporter G family member 6"/>
    <property type="match status" value="1"/>
</dbReference>
<evidence type="ECO:0000256" key="6">
    <source>
        <dbReference type="ARBA" id="ARBA00022801"/>
    </source>
</evidence>
<dbReference type="Proteomes" id="UP001417504">
    <property type="component" value="Unassembled WGS sequence"/>
</dbReference>
<accession>A0AAP0HSY2</accession>
<feature type="domain" description="ABC transporter" evidence="18">
    <location>
        <begin position="29"/>
        <end position="279"/>
    </location>
</feature>
<organism evidence="19 20">
    <name type="scientific">Stephania japonica</name>
    <dbReference type="NCBI Taxonomy" id="461633"/>
    <lineage>
        <taxon>Eukaryota</taxon>
        <taxon>Viridiplantae</taxon>
        <taxon>Streptophyta</taxon>
        <taxon>Embryophyta</taxon>
        <taxon>Tracheophyta</taxon>
        <taxon>Spermatophyta</taxon>
        <taxon>Magnoliopsida</taxon>
        <taxon>Ranunculales</taxon>
        <taxon>Menispermaceae</taxon>
        <taxon>Menispermoideae</taxon>
        <taxon>Cissampelideae</taxon>
        <taxon>Stephania</taxon>
    </lineage>
</organism>
<keyword evidence="11" id="KW-0325">Glycoprotein</keyword>
<dbReference type="GO" id="GO:0016887">
    <property type="term" value="F:ATP hydrolysis activity"/>
    <property type="evidence" value="ECO:0007669"/>
    <property type="project" value="InterPro"/>
</dbReference>
<dbReference type="SUPFAM" id="SSF52540">
    <property type="entry name" value="P-loop containing nucleoside triphosphate hydrolases"/>
    <property type="match status" value="1"/>
</dbReference>
<evidence type="ECO:0000256" key="3">
    <source>
        <dbReference type="ARBA" id="ARBA00022475"/>
    </source>
</evidence>
<reference evidence="19 20" key="1">
    <citation type="submission" date="2024-01" db="EMBL/GenBank/DDBJ databases">
        <title>Genome assemblies of Stephania.</title>
        <authorList>
            <person name="Yang L."/>
        </authorList>
    </citation>
    <scope>NUCLEOTIDE SEQUENCE [LARGE SCALE GENOMIC DNA]</scope>
    <source>
        <strain evidence="19">QJT</strain>
        <tissue evidence="19">Leaf</tissue>
    </source>
</reference>
<dbReference type="InterPro" id="IPR017871">
    <property type="entry name" value="ABC_transporter-like_CS"/>
</dbReference>
<dbReference type="GO" id="GO:0005524">
    <property type="term" value="F:ATP binding"/>
    <property type="evidence" value="ECO:0007669"/>
    <property type="project" value="UniProtKB-KW"/>
</dbReference>
<evidence type="ECO:0000256" key="9">
    <source>
        <dbReference type="ARBA" id="ARBA00022989"/>
    </source>
</evidence>
<comment type="similarity">
    <text evidence="12">Belongs to the ABC transporter superfamily. ABCG family. Stunted arbuscule (STR) subfamily.</text>
</comment>
<dbReference type="EMBL" id="JBBNAE010000009">
    <property type="protein sequence ID" value="KAK9097034.1"/>
    <property type="molecule type" value="Genomic_DNA"/>
</dbReference>
<evidence type="ECO:0000256" key="4">
    <source>
        <dbReference type="ARBA" id="ARBA00022692"/>
    </source>
</evidence>